<dbReference type="InterPro" id="IPR035905">
    <property type="entry name" value="Barstar-like_sf"/>
</dbReference>
<dbReference type="KEGG" id="cpip:CJF12_19555"/>
<protein>
    <submittedName>
        <fullName evidence="4">Barnase inhibitor</fullName>
    </submittedName>
</protein>
<dbReference type="STRING" id="558152.IQ37_16760"/>
<dbReference type="Gene3D" id="3.30.370.10">
    <property type="entry name" value="Barstar-like"/>
    <property type="match status" value="1"/>
</dbReference>
<dbReference type="RefSeq" id="WP_034687072.1">
    <property type="nucleotide sequence ID" value="NZ_CP023049.2"/>
</dbReference>
<dbReference type="Proteomes" id="UP000028709">
    <property type="component" value="Unassembled WGS sequence"/>
</dbReference>
<name>A0A086AN94_9FLAO</name>
<reference evidence="4 5" key="1">
    <citation type="submission" date="2014-07" db="EMBL/GenBank/DDBJ databases">
        <title>Genome of Chryseobacterium piperi CTM.</title>
        <authorList>
            <person name="Pipes S.E."/>
            <person name="Stropko S.J."/>
            <person name="Newman J.D."/>
        </authorList>
    </citation>
    <scope>NUCLEOTIDE SEQUENCE [LARGE SCALE GENOMIC DNA]</scope>
    <source>
        <strain evidence="4 5">CTM</strain>
    </source>
</reference>
<evidence type="ECO:0000313" key="4">
    <source>
        <dbReference type="EMBL" id="KFF18158.1"/>
    </source>
</evidence>
<proteinExistence type="inferred from homology"/>
<dbReference type="AlphaFoldDB" id="A0A086AN94"/>
<dbReference type="eggNOG" id="COG2732">
    <property type="taxonomic scope" value="Bacteria"/>
</dbReference>
<comment type="similarity">
    <text evidence="1">Belongs to the barstar family.</text>
</comment>
<keyword evidence="5" id="KW-1185">Reference proteome</keyword>
<comment type="caution">
    <text evidence="4">The sequence shown here is derived from an EMBL/GenBank/DDBJ whole genome shotgun (WGS) entry which is preliminary data.</text>
</comment>
<feature type="compositionally biased region" description="Acidic residues" evidence="2">
    <location>
        <begin position="90"/>
        <end position="108"/>
    </location>
</feature>
<feature type="region of interest" description="Disordered" evidence="2">
    <location>
        <begin position="89"/>
        <end position="108"/>
    </location>
</feature>
<dbReference type="EMBL" id="JPRJ01000042">
    <property type="protein sequence ID" value="KFF18158.1"/>
    <property type="molecule type" value="Genomic_DNA"/>
</dbReference>
<gene>
    <name evidence="4" type="ORF">IQ37_16760</name>
</gene>
<evidence type="ECO:0000256" key="2">
    <source>
        <dbReference type="SAM" id="MobiDB-lite"/>
    </source>
</evidence>
<evidence type="ECO:0000259" key="3">
    <source>
        <dbReference type="Pfam" id="PF01337"/>
    </source>
</evidence>
<dbReference type="InterPro" id="IPR000468">
    <property type="entry name" value="Barstar"/>
</dbReference>
<dbReference type="SUPFAM" id="SSF52038">
    <property type="entry name" value="Barstar-related"/>
    <property type="match status" value="1"/>
</dbReference>
<evidence type="ECO:0000313" key="5">
    <source>
        <dbReference type="Proteomes" id="UP000028709"/>
    </source>
</evidence>
<sequence length="108" mass="12918">MKTIYIDFTNIGDYEDFYAQLKEKITLPEYFGDNLDALYDVITGDLEMPLHLEFVNMTVDQLETFEDLLTTLEDADEELEDFTFSYYLEQYEDEDEDEDEEDETEDQE</sequence>
<accession>A0A086AN94</accession>
<dbReference type="Pfam" id="PF01337">
    <property type="entry name" value="Barstar"/>
    <property type="match status" value="1"/>
</dbReference>
<organism evidence="4 5">
    <name type="scientific">Chryseobacterium piperi</name>
    <dbReference type="NCBI Taxonomy" id="558152"/>
    <lineage>
        <taxon>Bacteria</taxon>
        <taxon>Pseudomonadati</taxon>
        <taxon>Bacteroidota</taxon>
        <taxon>Flavobacteriia</taxon>
        <taxon>Flavobacteriales</taxon>
        <taxon>Weeksellaceae</taxon>
        <taxon>Chryseobacterium group</taxon>
        <taxon>Chryseobacterium</taxon>
    </lineage>
</organism>
<evidence type="ECO:0000256" key="1">
    <source>
        <dbReference type="ARBA" id="ARBA00006845"/>
    </source>
</evidence>
<dbReference type="OrthoDB" id="7575400at2"/>
<feature type="domain" description="Barstar (barnase inhibitor)" evidence="3">
    <location>
        <begin position="1"/>
        <end position="84"/>
    </location>
</feature>